<name>A0A8J6PAA6_9FLAO</name>
<feature type="chain" id="PRO_5035212436" description="Lipoprotein" evidence="1">
    <location>
        <begin position="26"/>
        <end position="200"/>
    </location>
</feature>
<evidence type="ECO:0000256" key="1">
    <source>
        <dbReference type="SAM" id="SignalP"/>
    </source>
</evidence>
<comment type="caution">
    <text evidence="2">The sequence shown here is derived from an EMBL/GenBank/DDBJ whole genome shotgun (WGS) entry which is preliminary data.</text>
</comment>
<evidence type="ECO:0000313" key="2">
    <source>
        <dbReference type="EMBL" id="MBC9813246.1"/>
    </source>
</evidence>
<keyword evidence="3" id="KW-1185">Reference proteome</keyword>
<protein>
    <recommendedName>
        <fullName evidence="4">Lipoprotein</fullName>
    </recommendedName>
</protein>
<reference evidence="2" key="1">
    <citation type="submission" date="2020-09" db="EMBL/GenBank/DDBJ databases">
        <title>Taishania pollutisoli gen. nov., sp. nov., Isolated from Tetrabromobisphenol A-Contaminated Soil.</title>
        <authorList>
            <person name="Chen Q."/>
        </authorList>
    </citation>
    <scope>NUCLEOTIDE SEQUENCE</scope>
    <source>
        <strain evidence="2">CZZ-1</strain>
    </source>
</reference>
<accession>A0A8J6PAA6</accession>
<dbReference type="AlphaFoldDB" id="A0A8J6PAA6"/>
<gene>
    <name evidence="2" type="ORF">H9Y05_12280</name>
</gene>
<dbReference type="EMBL" id="JACVEL010000009">
    <property type="protein sequence ID" value="MBC9813246.1"/>
    <property type="molecule type" value="Genomic_DNA"/>
</dbReference>
<sequence>MKTNFLSPFAIVSLFLMAFVFNSCKKEIEASSLNSERKESKKPSDENAKTCLYPTIESPNVGLHCSDGNGCGIGMLTSTTRHRVTWTVGSDCSPSTPYPNIAHYAVYKQTSIAAYSQIASFSCSSTAQWYASTLLTNGSTFIIVVKDSDSPASIPSFPTTITEDSFGYLYNVGGASFYYTDSWKFTKGTGAGASCGGIKS</sequence>
<dbReference type="Proteomes" id="UP000652681">
    <property type="component" value="Unassembled WGS sequence"/>
</dbReference>
<keyword evidence="1" id="KW-0732">Signal</keyword>
<feature type="signal peptide" evidence="1">
    <location>
        <begin position="1"/>
        <end position="25"/>
    </location>
</feature>
<organism evidence="2 3">
    <name type="scientific">Taishania pollutisoli</name>
    <dbReference type="NCBI Taxonomy" id="2766479"/>
    <lineage>
        <taxon>Bacteria</taxon>
        <taxon>Pseudomonadati</taxon>
        <taxon>Bacteroidota</taxon>
        <taxon>Flavobacteriia</taxon>
        <taxon>Flavobacteriales</taxon>
        <taxon>Crocinitomicaceae</taxon>
        <taxon>Taishania</taxon>
    </lineage>
</organism>
<dbReference type="RefSeq" id="WP_216714462.1">
    <property type="nucleotide sequence ID" value="NZ_JACVEL010000009.1"/>
</dbReference>
<evidence type="ECO:0008006" key="4">
    <source>
        <dbReference type="Google" id="ProtNLM"/>
    </source>
</evidence>
<evidence type="ECO:0000313" key="3">
    <source>
        <dbReference type="Proteomes" id="UP000652681"/>
    </source>
</evidence>
<proteinExistence type="predicted"/>